<dbReference type="Proteomes" id="UP000233332">
    <property type="component" value="Unassembled WGS sequence"/>
</dbReference>
<keyword evidence="3" id="KW-0813">Transport</keyword>
<dbReference type="AlphaFoldDB" id="A0A2N3L9U9"/>
<dbReference type="SUPFAM" id="SSF53850">
    <property type="entry name" value="Periplasmic binding protein-like II"/>
    <property type="match status" value="1"/>
</dbReference>
<dbReference type="Gene3D" id="3.40.190.10">
    <property type="entry name" value="Periplasmic binding protein-like II"/>
    <property type="match status" value="2"/>
</dbReference>
<dbReference type="InterPro" id="IPR006059">
    <property type="entry name" value="SBP"/>
</dbReference>
<evidence type="ECO:0000313" key="9">
    <source>
        <dbReference type="Proteomes" id="UP000233332"/>
    </source>
</evidence>
<sequence>MNRTYKFSKRLALRAAICLPALLLNLTAAQAEPTVEVLHYWTSGGEAKAAAALKKDFEDHGGKWIDSPVAGGGGSAAMTVLRSRVLSGDAPTAVQLKSPAIQEWADQGALANLDEVAEKEHWNDVLPKRLQTLMQYDGHYVAVPVNIHRTDMIWANPKLLASVGATEVPKSWDEFNTVAEKLQAKGVIPLAIGGQPWQETILFENVVLGIGGTDFYQKALIDLDEDALKSDTMKKVFDQMRTLRGFVDADFSGRDWNLATAMVMNGKAAMQIMGDWAKGEFLAAGKEPGKDFLCEATPSNDGYLFNTDSFAMFDVSGDDKIAGQKLLAELIVGEKFQETFNLLKGSIPARLGVPMDDFDECALQSEKDMQDSQVSDGFLPSVGVDMALPGALTGAIVDTVTSHFNSDMASESAVAKLLENINLARD</sequence>
<feature type="signal peptide" evidence="7">
    <location>
        <begin position="1"/>
        <end position="31"/>
    </location>
</feature>
<comment type="function">
    <text evidence="5">Part of a binding-protein-dependent transport system for a sugar.</text>
</comment>
<dbReference type="Pfam" id="PF01547">
    <property type="entry name" value="SBP_bac_1"/>
    <property type="match status" value="1"/>
</dbReference>
<organism evidence="8 9">
    <name type="scientific">Thalassospira lohafexi</name>
    <dbReference type="NCBI Taxonomy" id="744227"/>
    <lineage>
        <taxon>Bacteria</taxon>
        <taxon>Pseudomonadati</taxon>
        <taxon>Pseudomonadota</taxon>
        <taxon>Alphaproteobacteria</taxon>
        <taxon>Rhodospirillales</taxon>
        <taxon>Thalassospiraceae</taxon>
        <taxon>Thalassospira</taxon>
    </lineage>
</organism>
<dbReference type="PANTHER" id="PTHR43649:SF28">
    <property type="entry name" value="BINDING PROTEIN COMPONENT OF ABC SUGAR TRANSPORTER-RELATED"/>
    <property type="match status" value="1"/>
</dbReference>
<evidence type="ECO:0000256" key="3">
    <source>
        <dbReference type="ARBA" id="ARBA00022448"/>
    </source>
</evidence>
<dbReference type="EMBL" id="NXGX01000002">
    <property type="protein sequence ID" value="PKR59621.1"/>
    <property type="molecule type" value="Genomic_DNA"/>
</dbReference>
<accession>A0A2N3L9U9</accession>
<name>A0A2N3L9U9_9PROT</name>
<proteinExistence type="inferred from homology"/>
<protein>
    <recommendedName>
        <fullName evidence="6">Probable sugar-binding periplasmic protein</fullName>
    </recommendedName>
</protein>
<feature type="chain" id="PRO_5014969265" description="Probable sugar-binding periplasmic protein" evidence="7">
    <location>
        <begin position="32"/>
        <end position="426"/>
    </location>
</feature>
<reference evidence="8 9" key="1">
    <citation type="submission" date="2017-09" db="EMBL/GenBank/DDBJ databases">
        <title>Biodiversity and function of Thalassospira species in the particle-attached aromatic-hydrocarbon-degrading consortia from the surface seawater of the China South Sea.</title>
        <authorList>
            <person name="Dong C."/>
            <person name="Lai Q."/>
            <person name="Shao Z."/>
        </authorList>
    </citation>
    <scope>NUCLEOTIDE SEQUENCE [LARGE SCALE GENOMIC DNA]</scope>
    <source>
        <strain evidence="8 9">139Z-12</strain>
    </source>
</reference>
<evidence type="ECO:0000256" key="2">
    <source>
        <dbReference type="ARBA" id="ARBA00008520"/>
    </source>
</evidence>
<dbReference type="PANTHER" id="PTHR43649">
    <property type="entry name" value="ARABINOSE-BINDING PROTEIN-RELATED"/>
    <property type="match status" value="1"/>
</dbReference>
<gene>
    <name evidence="8" type="ORF">COO92_06260</name>
</gene>
<evidence type="ECO:0000313" key="8">
    <source>
        <dbReference type="EMBL" id="PKR59621.1"/>
    </source>
</evidence>
<keyword evidence="4 7" id="KW-0732">Signal</keyword>
<dbReference type="GO" id="GO:0042597">
    <property type="term" value="C:periplasmic space"/>
    <property type="evidence" value="ECO:0007669"/>
    <property type="project" value="UniProtKB-SubCell"/>
</dbReference>
<keyword evidence="9" id="KW-1185">Reference proteome</keyword>
<comment type="subcellular location">
    <subcellularLocation>
        <location evidence="1">Periplasm</location>
    </subcellularLocation>
</comment>
<comment type="similarity">
    <text evidence="2">Belongs to the bacterial solute-binding protein 1 family.</text>
</comment>
<evidence type="ECO:0000256" key="5">
    <source>
        <dbReference type="ARBA" id="ARBA00049629"/>
    </source>
</evidence>
<comment type="caution">
    <text evidence="8">The sequence shown here is derived from an EMBL/GenBank/DDBJ whole genome shotgun (WGS) entry which is preliminary data.</text>
</comment>
<evidence type="ECO:0000256" key="7">
    <source>
        <dbReference type="SAM" id="SignalP"/>
    </source>
</evidence>
<evidence type="ECO:0000256" key="4">
    <source>
        <dbReference type="ARBA" id="ARBA00022729"/>
    </source>
</evidence>
<dbReference type="InterPro" id="IPR050490">
    <property type="entry name" value="Bact_solute-bd_prot1"/>
</dbReference>
<dbReference type="RefSeq" id="WP_101300671.1">
    <property type="nucleotide sequence ID" value="NZ_NXGX01000002.1"/>
</dbReference>
<evidence type="ECO:0000256" key="6">
    <source>
        <dbReference type="ARBA" id="ARBA00049753"/>
    </source>
</evidence>
<evidence type="ECO:0000256" key="1">
    <source>
        <dbReference type="ARBA" id="ARBA00004418"/>
    </source>
</evidence>